<dbReference type="EMBL" id="BAABDD010000013">
    <property type="protein sequence ID" value="GAA3748462.1"/>
    <property type="molecule type" value="Genomic_DNA"/>
</dbReference>
<feature type="transmembrane region" description="Helical" evidence="1">
    <location>
        <begin position="12"/>
        <end position="33"/>
    </location>
</feature>
<evidence type="ECO:0000256" key="1">
    <source>
        <dbReference type="SAM" id="Phobius"/>
    </source>
</evidence>
<keyword evidence="1" id="KW-0472">Membrane</keyword>
<comment type="caution">
    <text evidence="2">The sequence shown here is derived from an EMBL/GenBank/DDBJ whole genome shotgun (WGS) entry which is preliminary data.</text>
</comment>
<proteinExistence type="predicted"/>
<feature type="transmembrane region" description="Helical" evidence="1">
    <location>
        <begin position="39"/>
        <end position="58"/>
    </location>
</feature>
<organism evidence="2 3">
    <name type="scientific">Salinactinospora qingdaonensis</name>
    <dbReference type="NCBI Taxonomy" id="702744"/>
    <lineage>
        <taxon>Bacteria</taxon>
        <taxon>Bacillati</taxon>
        <taxon>Actinomycetota</taxon>
        <taxon>Actinomycetes</taxon>
        <taxon>Streptosporangiales</taxon>
        <taxon>Nocardiopsidaceae</taxon>
        <taxon>Salinactinospora</taxon>
    </lineage>
</organism>
<protein>
    <recommendedName>
        <fullName evidence="4">Integral membrane protein</fullName>
    </recommendedName>
</protein>
<keyword evidence="3" id="KW-1185">Reference proteome</keyword>
<evidence type="ECO:0000313" key="3">
    <source>
        <dbReference type="Proteomes" id="UP001500908"/>
    </source>
</evidence>
<evidence type="ECO:0000313" key="2">
    <source>
        <dbReference type="EMBL" id="GAA3748462.1"/>
    </source>
</evidence>
<feature type="transmembrane region" description="Helical" evidence="1">
    <location>
        <begin position="150"/>
        <end position="171"/>
    </location>
</feature>
<keyword evidence="1" id="KW-1133">Transmembrane helix</keyword>
<keyword evidence="1" id="KW-0812">Transmembrane</keyword>
<name>A0ABP7FWL7_9ACTN</name>
<accession>A0ABP7FWL7</accession>
<gene>
    <name evidence="2" type="ORF">GCM10022402_29650</name>
</gene>
<sequence>MVCMVSAQPQFRFLRAGVFTSACVGVAMAGHAMMSARELPLLGPAVGFALVYVLAWAGADRERGLGAILCWMVWAQAALHTVFGYAQSAAFSAADPLTAHPAVRAAVPPAGADTAPATAMAPATDVGMFVAHLLCASIGAWWLRRGDAALFALLRLAATLLLPVLLVVGALPSHRYRGLAPLRPRRGDGNRVVRCLRHTVVLRGPPEPLPT</sequence>
<evidence type="ECO:0008006" key="4">
    <source>
        <dbReference type="Google" id="ProtNLM"/>
    </source>
</evidence>
<feature type="transmembrane region" description="Helical" evidence="1">
    <location>
        <begin position="126"/>
        <end position="143"/>
    </location>
</feature>
<dbReference type="Proteomes" id="UP001500908">
    <property type="component" value="Unassembled WGS sequence"/>
</dbReference>
<feature type="transmembrane region" description="Helical" evidence="1">
    <location>
        <begin position="65"/>
        <end position="86"/>
    </location>
</feature>
<reference evidence="3" key="1">
    <citation type="journal article" date="2019" name="Int. J. Syst. Evol. Microbiol.">
        <title>The Global Catalogue of Microorganisms (GCM) 10K type strain sequencing project: providing services to taxonomists for standard genome sequencing and annotation.</title>
        <authorList>
            <consortium name="The Broad Institute Genomics Platform"/>
            <consortium name="The Broad Institute Genome Sequencing Center for Infectious Disease"/>
            <person name="Wu L."/>
            <person name="Ma J."/>
        </authorList>
    </citation>
    <scope>NUCLEOTIDE SEQUENCE [LARGE SCALE GENOMIC DNA]</scope>
    <source>
        <strain evidence="3">JCM 17137</strain>
    </source>
</reference>